<evidence type="ECO:0000313" key="2">
    <source>
        <dbReference type="EMBL" id="SFR91063.1"/>
    </source>
</evidence>
<evidence type="ECO:0000313" key="3">
    <source>
        <dbReference type="Proteomes" id="UP000199062"/>
    </source>
</evidence>
<keyword evidence="1" id="KW-0812">Transmembrane</keyword>
<keyword evidence="1" id="KW-0472">Membrane</keyword>
<proteinExistence type="predicted"/>
<gene>
    <name evidence="2" type="ORF">SAMN05216559_0873</name>
</gene>
<name>A0A1I6KIK8_9EURY</name>
<evidence type="ECO:0000256" key="1">
    <source>
        <dbReference type="SAM" id="Phobius"/>
    </source>
</evidence>
<keyword evidence="3" id="KW-1185">Reference proteome</keyword>
<feature type="transmembrane region" description="Helical" evidence="1">
    <location>
        <begin position="59"/>
        <end position="89"/>
    </location>
</feature>
<dbReference type="STRING" id="767519.SAMN05216559_0873"/>
<reference evidence="2 3" key="1">
    <citation type="submission" date="2016-10" db="EMBL/GenBank/DDBJ databases">
        <authorList>
            <person name="de Groot N.N."/>
        </authorList>
    </citation>
    <scope>NUCLEOTIDE SEQUENCE [LARGE SCALE GENOMIC DNA]</scope>
    <source>
        <strain evidence="2 3">CGMCC 1.10457</strain>
    </source>
</reference>
<protein>
    <submittedName>
        <fullName evidence="2">Uncharacterized protein</fullName>
    </submittedName>
</protein>
<dbReference type="EMBL" id="FOZK01000001">
    <property type="protein sequence ID" value="SFR91063.1"/>
    <property type="molecule type" value="Genomic_DNA"/>
</dbReference>
<feature type="transmembrane region" description="Helical" evidence="1">
    <location>
        <begin position="20"/>
        <end position="39"/>
    </location>
</feature>
<sequence length="146" mass="15509">MLTEGFTDRFRLERVSRDALFVTASLLLSLSYAVGKLLVDPQITHATGVRGDTVVVLAVALSGWAVLTSLAGVPIATCVLTVLPLPMAFYGIRFFDSIRWSSGPVPDQLTFVAVLVFGTTAFAVSVSFLSGVAVRRIAGSSLRSSE</sequence>
<dbReference type="RefSeq" id="WP_089814224.1">
    <property type="nucleotide sequence ID" value="NZ_FOZK01000001.1"/>
</dbReference>
<dbReference type="AlphaFoldDB" id="A0A1I6KIK8"/>
<organism evidence="2 3">
    <name type="scientific">Halomicrobium zhouii</name>
    <dbReference type="NCBI Taxonomy" id="767519"/>
    <lineage>
        <taxon>Archaea</taxon>
        <taxon>Methanobacteriati</taxon>
        <taxon>Methanobacteriota</taxon>
        <taxon>Stenosarchaea group</taxon>
        <taxon>Halobacteria</taxon>
        <taxon>Halobacteriales</taxon>
        <taxon>Haloarculaceae</taxon>
        <taxon>Halomicrobium</taxon>
    </lineage>
</organism>
<keyword evidence="1" id="KW-1133">Transmembrane helix</keyword>
<dbReference type="Proteomes" id="UP000199062">
    <property type="component" value="Unassembled WGS sequence"/>
</dbReference>
<feature type="transmembrane region" description="Helical" evidence="1">
    <location>
        <begin position="109"/>
        <end position="134"/>
    </location>
</feature>
<accession>A0A1I6KIK8</accession>